<evidence type="ECO:0000313" key="4">
    <source>
        <dbReference type="EMBL" id="CAF4157526.1"/>
    </source>
</evidence>
<keyword evidence="1" id="KW-0812">Transmembrane</keyword>
<name>A0A819Z2J5_9BILA</name>
<dbReference type="InterPro" id="IPR006342">
    <property type="entry name" value="FkbM_mtfrase"/>
</dbReference>
<feature type="transmembrane region" description="Helical" evidence="1">
    <location>
        <begin position="7"/>
        <end position="26"/>
    </location>
</feature>
<evidence type="ECO:0000313" key="3">
    <source>
        <dbReference type="EMBL" id="CAF0712221.1"/>
    </source>
</evidence>
<gene>
    <name evidence="3" type="ORF">IZO911_LOCUS159</name>
    <name evidence="4" type="ORF">KXQ929_LOCUS37617</name>
</gene>
<evidence type="ECO:0000259" key="2">
    <source>
        <dbReference type="Pfam" id="PF05050"/>
    </source>
</evidence>
<dbReference type="EMBL" id="CAJNOE010000001">
    <property type="protein sequence ID" value="CAF0712221.1"/>
    <property type="molecule type" value="Genomic_DNA"/>
</dbReference>
<protein>
    <recommendedName>
        <fullName evidence="2">Methyltransferase FkbM domain-containing protein</fullName>
    </recommendedName>
</protein>
<comment type="caution">
    <text evidence="4">The sequence shown here is derived from an EMBL/GenBank/DDBJ whole genome shotgun (WGS) entry which is preliminary data.</text>
</comment>
<dbReference type="EMBL" id="CAJOBB010006328">
    <property type="protein sequence ID" value="CAF4157526.1"/>
    <property type="molecule type" value="Genomic_DNA"/>
</dbReference>
<organism evidence="4 5">
    <name type="scientific">Adineta steineri</name>
    <dbReference type="NCBI Taxonomy" id="433720"/>
    <lineage>
        <taxon>Eukaryota</taxon>
        <taxon>Metazoa</taxon>
        <taxon>Spiralia</taxon>
        <taxon>Gnathifera</taxon>
        <taxon>Rotifera</taxon>
        <taxon>Eurotatoria</taxon>
        <taxon>Bdelloidea</taxon>
        <taxon>Adinetida</taxon>
        <taxon>Adinetidae</taxon>
        <taxon>Adineta</taxon>
    </lineage>
</organism>
<keyword evidence="1" id="KW-0472">Membrane</keyword>
<keyword evidence="1" id="KW-1133">Transmembrane helix</keyword>
<dbReference type="Proteomes" id="UP000663868">
    <property type="component" value="Unassembled WGS sequence"/>
</dbReference>
<dbReference type="Pfam" id="PF05050">
    <property type="entry name" value="Methyltransf_21"/>
    <property type="match status" value="1"/>
</dbReference>
<dbReference type="PANTHER" id="PTHR34203">
    <property type="entry name" value="METHYLTRANSFERASE, FKBM FAMILY PROTEIN"/>
    <property type="match status" value="1"/>
</dbReference>
<sequence length="323" mass="36225">MTRLKVLLISLFLGIGFICYYYYLYFYSSPVLSSFNVSFSLLNLSPDKLPPSQYKIVDMDDRLPSFKLATTNGGKPYADGDRAQATVVESLQLVNKCKQDPSLIVVDVGGFLGDFGLYAAACGCQVYIFEVQPEYANLIRTSIALNNFSTSRVHILEKAVNDLPSNSKLTFSQKGGDTTASEGNLTVTTIRLDDVGWPSNSTILLLKVDVEGFELNVLRSAEKLFSENRIHHLIFEYTAWWTNRAAQKDLIPYVENTLKPKQLFALHRTAGNVYGPLNREVLDKFHETHVSRHLQTDIYARFVESGENSALKAESYNLKSSFA</sequence>
<dbReference type="AlphaFoldDB" id="A0A819Z2J5"/>
<feature type="domain" description="Methyltransferase FkbM" evidence="2">
    <location>
        <begin position="120"/>
        <end position="244"/>
    </location>
</feature>
<evidence type="ECO:0000256" key="1">
    <source>
        <dbReference type="SAM" id="Phobius"/>
    </source>
</evidence>
<dbReference type="InterPro" id="IPR052514">
    <property type="entry name" value="SAM-dependent_MTase"/>
</dbReference>
<dbReference type="InterPro" id="IPR029063">
    <property type="entry name" value="SAM-dependent_MTases_sf"/>
</dbReference>
<dbReference type="Gene3D" id="3.40.50.150">
    <property type="entry name" value="Vaccinia Virus protein VP39"/>
    <property type="match status" value="1"/>
</dbReference>
<accession>A0A819Z2J5</accession>
<dbReference type="NCBIfam" id="TIGR01444">
    <property type="entry name" value="fkbM_fam"/>
    <property type="match status" value="1"/>
</dbReference>
<reference evidence="4" key="1">
    <citation type="submission" date="2021-02" db="EMBL/GenBank/DDBJ databases">
        <authorList>
            <person name="Nowell W R."/>
        </authorList>
    </citation>
    <scope>NUCLEOTIDE SEQUENCE</scope>
</reference>
<dbReference type="SUPFAM" id="SSF53335">
    <property type="entry name" value="S-adenosyl-L-methionine-dependent methyltransferases"/>
    <property type="match status" value="1"/>
</dbReference>
<evidence type="ECO:0000313" key="5">
    <source>
        <dbReference type="Proteomes" id="UP000663868"/>
    </source>
</evidence>
<dbReference type="Proteomes" id="UP000663860">
    <property type="component" value="Unassembled WGS sequence"/>
</dbReference>
<proteinExistence type="predicted"/>
<dbReference type="PANTHER" id="PTHR34203:SF15">
    <property type="entry name" value="SLL1173 PROTEIN"/>
    <property type="match status" value="1"/>
</dbReference>